<dbReference type="PANTHER" id="PTHR22550:SF14">
    <property type="entry name" value="VWFA DOMAIN-CONTAINING PROTEIN"/>
    <property type="match status" value="1"/>
</dbReference>
<dbReference type="EMBL" id="DRNF01000325">
    <property type="protein sequence ID" value="HHJ80998.1"/>
    <property type="molecule type" value="Genomic_DNA"/>
</dbReference>
<reference evidence="3" key="1">
    <citation type="journal article" date="2020" name="mSystems">
        <title>Genome- and Community-Level Interaction Insights into Carbon Utilization and Element Cycling Functions of Hydrothermarchaeota in Hydrothermal Sediment.</title>
        <authorList>
            <person name="Zhou Z."/>
            <person name="Liu Y."/>
            <person name="Xu W."/>
            <person name="Pan J."/>
            <person name="Luo Z.H."/>
            <person name="Li M."/>
        </authorList>
    </citation>
    <scope>NUCLEOTIDE SEQUENCE [LARGE SCALE GENOMIC DNA]</scope>
    <source>
        <strain evidence="3">HyVt-505</strain>
    </source>
</reference>
<protein>
    <submittedName>
        <fullName evidence="3">VWA domain-containing protein</fullName>
    </submittedName>
</protein>
<dbReference type="InterPro" id="IPR002035">
    <property type="entry name" value="VWF_A"/>
</dbReference>
<evidence type="ECO:0000256" key="1">
    <source>
        <dbReference type="SAM" id="Phobius"/>
    </source>
</evidence>
<feature type="domain" description="VWFA" evidence="2">
    <location>
        <begin position="93"/>
        <end position="177"/>
    </location>
</feature>
<dbReference type="InterPro" id="IPR036465">
    <property type="entry name" value="vWFA_dom_sf"/>
</dbReference>
<keyword evidence="1" id="KW-0472">Membrane</keyword>
<feature type="non-terminal residue" evidence="3">
    <location>
        <position position="178"/>
    </location>
</feature>
<comment type="caution">
    <text evidence="3">The sequence shown here is derived from an EMBL/GenBank/DDBJ whole genome shotgun (WGS) entry which is preliminary data.</text>
</comment>
<dbReference type="Gene3D" id="3.40.50.410">
    <property type="entry name" value="von Willebrand factor, type A domain"/>
    <property type="match status" value="1"/>
</dbReference>
<feature type="transmembrane region" description="Helical" evidence="1">
    <location>
        <begin position="58"/>
        <end position="78"/>
    </location>
</feature>
<organism evidence="3">
    <name type="scientific">Candidatus Tenderia electrophaga</name>
    <dbReference type="NCBI Taxonomy" id="1748243"/>
    <lineage>
        <taxon>Bacteria</taxon>
        <taxon>Pseudomonadati</taxon>
        <taxon>Pseudomonadota</taxon>
        <taxon>Gammaproteobacteria</taxon>
        <taxon>Candidatus Tenderiales</taxon>
        <taxon>Candidatus Tenderiaceae</taxon>
        <taxon>Candidatus Tenderia</taxon>
    </lineage>
</organism>
<evidence type="ECO:0000313" key="3">
    <source>
        <dbReference type="EMBL" id="HHJ80998.1"/>
    </source>
</evidence>
<dbReference type="AlphaFoldDB" id="A0A832J5K6"/>
<evidence type="ECO:0000259" key="2">
    <source>
        <dbReference type="Pfam" id="PF13519"/>
    </source>
</evidence>
<sequence>MDSCQLLRPEWLWLILPLALLLFLFSRRRSRTGSWRTVCDAQLLPFILQGREVKASPWPLLLTALAGLLAIIALSGPVCEQREQPVFRDQSALVIALDLSRSMDATDIKPSRLVRARLKLIDILKQRQEGQTALIVYAAQAFTVSPLTDDTDTIISLVGSLDSNMMPQQGSNTSTAIA</sequence>
<keyword evidence="1" id="KW-0812">Transmembrane</keyword>
<dbReference type="InterPro" id="IPR050768">
    <property type="entry name" value="UPF0353/GerABKA_families"/>
</dbReference>
<gene>
    <name evidence="3" type="ORF">ENJ65_05135</name>
</gene>
<dbReference type="PANTHER" id="PTHR22550">
    <property type="entry name" value="SPORE GERMINATION PROTEIN"/>
    <property type="match status" value="1"/>
</dbReference>
<dbReference type="Pfam" id="PF13519">
    <property type="entry name" value="VWA_2"/>
    <property type="match status" value="1"/>
</dbReference>
<feature type="transmembrane region" description="Helical" evidence="1">
    <location>
        <begin position="6"/>
        <end position="26"/>
    </location>
</feature>
<keyword evidence="1" id="KW-1133">Transmembrane helix</keyword>
<proteinExistence type="predicted"/>
<dbReference type="Proteomes" id="UP000885832">
    <property type="component" value="Unassembled WGS sequence"/>
</dbReference>
<dbReference type="SUPFAM" id="SSF53300">
    <property type="entry name" value="vWA-like"/>
    <property type="match status" value="1"/>
</dbReference>
<accession>A0A832J5K6</accession>
<name>A0A832J5K6_9GAMM</name>